<organism evidence="2 3">
    <name type="scientific">Pocillopora damicornis</name>
    <name type="common">Cauliflower coral</name>
    <name type="synonym">Millepora damicornis</name>
    <dbReference type="NCBI Taxonomy" id="46731"/>
    <lineage>
        <taxon>Eukaryota</taxon>
        <taxon>Metazoa</taxon>
        <taxon>Cnidaria</taxon>
        <taxon>Anthozoa</taxon>
        <taxon>Hexacorallia</taxon>
        <taxon>Scleractinia</taxon>
        <taxon>Astrocoeniina</taxon>
        <taxon>Pocilloporidae</taxon>
        <taxon>Pocillopora</taxon>
    </lineage>
</organism>
<evidence type="ECO:0000313" key="2">
    <source>
        <dbReference type="EMBL" id="RMX37078.1"/>
    </source>
</evidence>
<dbReference type="AlphaFoldDB" id="A0A3M6T6Z6"/>
<dbReference type="OrthoDB" id="5989511at2759"/>
<evidence type="ECO:0000313" key="3">
    <source>
        <dbReference type="Proteomes" id="UP000275408"/>
    </source>
</evidence>
<proteinExistence type="predicted"/>
<name>A0A3M6T6Z6_POCDA</name>
<reference evidence="2 3" key="1">
    <citation type="journal article" date="2018" name="Sci. Rep.">
        <title>Comparative analysis of the Pocillopora damicornis genome highlights role of immune system in coral evolution.</title>
        <authorList>
            <person name="Cunning R."/>
            <person name="Bay R.A."/>
            <person name="Gillette P."/>
            <person name="Baker A.C."/>
            <person name="Traylor-Knowles N."/>
        </authorList>
    </citation>
    <scope>NUCLEOTIDE SEQUENCE [LARGE SCALE GENOMIC DNA]</scope>
    <source>
        <strain evidence="2">RSMAS</strain>
        <tissue evidence="2">Whole animal</tissue>
    </source>
</reference>
<gene>
    <name evidence="2" type="ORF">pdam_00020046</name>
</gene>
<comment type="caution">
    <text evidence="2">The sequence shown here is derived from an EMBL/GenBank/DDBJ whole genome shotgun (WGS) entry which is preliminary data.</text>
</comment>
<dbReference type="Proteomes" id="UP000275408">
    <property type="component" value="Unassembled WGS sequence"/>
</dbReference>
<feature type="region of interest" description="Disordered" evidence="1">
    <location>
        <begin position="1"/>
        <end position="41"/>
    </location>
</feature>
<sequence length="123" mass="14141">MMRFRPSTVRRRRSQSASSALKDKDSNHVKQNSTPVKKKSVQWADNFNGEQFCKPPLRKYNSDGILEFDKALEKLTRVSSMLETSTTLETDFDDNLKIIQKKLLTDIDLNETDEKTAVKPFGD</sequence>
<evidence type="ECO:0000256" key="1">
    <source>
        <dbReference type="SAM" id="MobiDB-lite"/>
    </source>
</evidence>
<accession>A0A3M6T6Z6</accession>
<dbReference type="EMBL" id="RCHS01004193">
    <property type="protein sequence ID" value="RMX37078.1"/>
    <property type="molecule type" value="Genomic_DNA"/>
</dbReference>
<protein>
    <submittedName>
        <fullName evidence="2">Uncharacterized protein</fullName>
    </submittedName>
</protein>
<keyword evidence="3" id="KW-1185">Reference proteome</keyword>